<dbReference type="SMART" id="SM00850">
    <property type="entry name" value="LytTR"/>
    <property type="match status" value="1"/>
</dbReference>
<feature type="modified residue" description="4-aspartylphosphate" evidence="3">
    <location>
        <position position="60"/>
    </location>
</feature>
<dbReference type="InterPro" id="IPR001789">
    <property type="entry name" value="Sig_transdc_resp-reg_receiver"/>
</dbReference>
<feature type="domain" description="Response regulatory" evidence="4">
    <location>
        <begin position="3"/>
        <end position="123"/>
    </location>
</feature>
<dbReference type="Proteomes" id="UP000306509">
    <property type="component" value="Unassembled WGS sequence"/>
</dbReference>
<organism evidence="6 7">
    <name type="scientific">Robinsoniella peoriensis</name>
    <dbReference type="NCBI Taxonomy" id="180332"/>
    <lineage>
        <taxon>Bacteria</taxon>
        <taxon>Bacillati</taxon>
        <taxon>Bacillota</taxon>
        <taxon>Clostridia</taxon>
        <taxon>Lachnospirales</taxon>
        <taxon>Lachnospiraceae</taxon>
        <taxon>Robinsoniella</taxon>
    </lineage>
</organism>
<keyword evidence="7" id="KW-1185">Reference proteome</keyword>
<dbReference type="InterPro" id="IPR046947">
    <property type="entry name" value="LytR-like"/>
</dbReference>
<dbReference type="InterPro" id="IPR007492">
    <property type="entry name" value="LytTR_DNA-bd_dom"/>
</dbReference>
<sequence length="246" mass="29058">MITVIFCDDELTVIQRYIKLFDNIKKKINEQICIEIYTSGEQVLFHISERPEAVAVLFLDIQMTGLDGIATAKTLRKMGCFAEIIFLSAYKQYVFESFEVHPFHYLLKDIIKPKYFETVFFKALEKYKQRRDHFYSFRTSDSFVHLDIAHILFIEVYQKMITIHCQDQVYRFRGTISKLCNEFIPHGFLKLSQSCLINYDYLDFIKEGTAYLSTGEALPISRRYRKDVNTELNSRVLSNYSSLYNI</sequence>
<evidence type="ECO:0000259" key="5">
    <source>
        <dbReference type="PROSITE" id="PS50930"/>
    </source>
</evidence>
<protein>
    <recommendedName>
        <fullName evidence="1">Stage 0 sporulation protein A homolog</fullName>
    </recommendedName>
</protein>
<dbReference type="InterPro" id="IPR011006">
    <property type="entry name" value="CheY-like_superfamily"/>
</dbReference>
<name>A0A4U8QD40_9FIRM</name>
<dbReference type="PANTHER" id="PTHR37299">
    <property type="entry name" value="TRANSCRIPTIONAL REGULATOR-RELATED"/>
    <property type="match status" value="1"/>
</dbReference>
<dbReference type="Pfam" id="PF00072">
    <property type="entry name" value="Response_reg"/>
    <property type="match status" value="1"/>
</dbReference>
<feature type="domain" description="HTH LytTR-type" evidence="5">
    <location>
        <begin position="135"/>
        <end position="234"/>
    </location>
</feature>
<evidence type="ECO:0000313" key="6">
    <source>
        <dbReference type="EMBL" id="TLD02243.1"/>
    </source>
</evidence>
<dbReference type="Gene3D" id="2.40.50.1020">
    <property type="entry name" value="LytTr DNA-binding domain"/>
    <property type="match status" value="1"/>
</dbReference>
<evidence type="ECO:0000256" key="2">
    <source>
        <dbReference type="ARBA" id="ARBA00024867"/>
    </source>
</evidence>
<dbReference type="SMART" id="SM00448">
    <property type="entry name" value="REC"/>
    <property type="match status" value="1"/>
</dbReference>
<dbReference type="PROSITE" id="PS50110">
    <property type="entry name" value="RESPONSE_REGULATORY"/>
    <property type="match status" value="1"/>
</dbReference>
<dbReference type="Gene3D" id="3.40.50.2300">
    <property type="match status" value="1"/>
</dbReference>
<dbReference type="GO" id="GO:0000156">
    <property type="term" value="F:phosphorelay response regulator activity"/>
    <property type="evidence" value="ECO:0007669"/>
    <property type="project" value="InterPro"/>
</dbReference>
<evidence type="ECO:0000256" key="3">
    <source>
        <dbReference type="PROSITE-ProRule" id="PRU00169"/>
    </source>
</evidence>
<dbReference type="Pfam" id="PF04397">
    <property type="entry name" value="LytTR"/>
    <property type="match status" value="1"/>
</dbReference>
<dbReference type="SUPFAM" id="SSF52172">
    <property type="entry name" value="CheY-like"/>
    <property type="match status" value="1"/>
</dbReference>
<dbReference type="EMBL" id="QGQD01000021">
    <property type="protein sequence ID" value="TLD02243.1"/>
    <property type="molecule type" value="Genomic_DNA"/>
</dbReference>
<dbReference type="PROSITE" id="PS50930">
    <property type="entry name" value="HTH_LYTTR"/>
    <property type="match status" value="1"/>
</dbReference>
<gene>
    <name evidence="6" type="primary">ypdB_1</name>
    <name evidence="6" type="ORF">DSM106044_00913</name>
</gene>
<dbReference type="RefSeq" id="WP_070041944.1">
    <property type="nucleotide sequence ID" value="NZ_CABMJZ010000092.1"/>
</dbReference>
<evidence type="ECO:0000259" key="4">
    <source>
        <dbReference type="PROSITE" id="PS50110"/>
    </source>
</evidence>
<keyword evidence="3" id="KW-0597">Phosphoprotein</keyword>
<accession>A0A4U8QD40</accession>
<dbReference type="STRING" id="180332.GCA_000797495_05665"/>
<dbReference type="AlphaFoldDB" id="A0A4U8QD40"/>
<comment type="function">
    <text evidence="2">May play the central regulatory role in sporulation. It may be an element of the effector pathway responsible for the activation of sporulation genes in response to nutritional stress. Spo0A may act in concert with spo0H (a sigma factor) to control the expression of some genes that are critical to the sporulation process.</text>
</comment>
<dbReference type="GO" id="GO:0003677">
    <property type="term" value="F:DNA binding"/>
    <property type="evidence" value="ECO:0007669"/>
    <property type="project" value="InterPro"/>
</dbReference>
<proteinExistence type="predicted"/>
<dbReference type="PANTHER" id="PTHR37299:SF1">
    <property type="entry name" value="STAGE 0 SPORULATION PROTEIN A HOMOLOG"/>
    <property type="match status" value="1"/>
</dbReference>
<evidence type="ECO:0000313" key="7">
    <source>
        <dbReference type="Proteomes" id="UP000306509"/>
    </source>
</evidence>
<comment type="caution">
    <text evidence="6">The sequence shown here is derived from an EMBL/GenBank/DDBJ whole genome shotgun (WGS) entry which is preliminary data.</text>
</comment>
<reference evidence="6 7" key="1">
    <citation type="journal article" date="2019" name="Anaerobe">
        <title>Detection of Robinsoniella peoriensis in multiple bone samples of a trauma patient.</title>
        <authorList>
            <person name="Schrottner P."/>
            <person name="Hartwich K."/>
            <person name="Bunk B."/>
            <person name="Schober I."/>
            <person name="Helbig S."/>
            <person name="Rudolph W.W."/>
            <person name="Gunzer F."/>
        </authorList>
    </citation>
    <scope>NUCLEOTIDE SEQUENCE [LARGE SCALE GENOMIC DNA]</scope>
    <source>
        <strain evidence="6 7">DSM 106044</strain>
    </source>
</reference>
<evidence type="ECO:0000256" key="1">
    <source>
        <dbReference type="ARBA" id="ARBA00018672"/>
    </source>
</evidence>